<accession>A0ABQ1JZL2</accession>
<dbReference type="InterPro" id="IPR050811">
    <property type="entry name" value="Phosphate_ABC_transporter"/>
</dbReference>
<sequence length="310" mass="34781">MNYRFNIFAFFVVLFLSSCKGDKTVNENPKEIEETFTTGYTTIYVDNSIMPIVEDELAVFQSRYQRTEIKQVNKPQDDVIAALLSDSTEVAVMSRKLTEKEEQYFRDKNVEPEVTAFAVDAIAFITNQTSNDSIIELEEVYKVLKGDNSANIKSLVFDNAKSSILEHLLDKAGVKEVPQEKVYAFKTNEEVLKYINDNKGAIGVIGVNWLVQPPVKVKPYIDSVKVLAVNNTNAKKDAEKGYFKPSQSNIAAGLYPLTRTLYVLNYQGKDGLGTGFAIYASAEDGQRIVLKSGLVPVTTPTRDIEIRNEW</sequence>
<keyword evidence="4" id="KW-1185">Reference proteome</keyword>
<evidence type="ECO:0000256" key="1">
    <source>
        <dbReference type="ARBA" id="ARBA00022729"/>
    </source>
</evidence>
<dbReference type="Proteomes" id="UP000615760">
    <property type="component" value="Unassembled WGS sequence"/>
</dbReference>
<name>A0ABQ1JZL2_9FLAO</name>
<dbReference type="InterPro" id="IPR024370">
    <property type="entry name" value="PBP_domain"/>
</dbReference>
<feature type="domain" description="PBP" evidence="2">
    <location>
        <begin position="35"/>
        <end position="280"/>
    </location>
</feature>
<evidence type="ECO:0000313" key="3">
    <source>
        <dbReference type="EMBL" id="GGB83359.1"/>
    </source>
</evidence>
<dbReference type="SUPFAM" id="SSF53850">
    <property type="entry name" value="Periplasmic binding protein-like II"/>
    <property type="match status" value="1"/>
</dbReference>
<gene>
    <name evidence="3" type="ORF">GCM10007424_24240</name>
</gene>
<organism evidence="3 4">
    <name type="scientific">Flavobacterium suaedae</name>
    <dbReference type="NCBI Taxonomy" id="1767027"/>
    <lineage>
        <taxon>Bacteria</taxon>
        <taxon>Pseudomonadati</taxon>
        <taxon>Bacteroidota</taxon>
        <taxon>Flavobacteriia</taxon>
        <taxon>Flavobacteriales</taxon>
        <taxon>Flavobacteriaceae</taxon>
        <taxon>Flavobacterium</taxon>
    </lineage>
</organism>
<evidence type="ECO:0000313" key="4">
    <source>
        <dbReference type="Proteomes" id="UP000615760"/>
    </source>
</evidence>
<dbReference type="EMBL" id="BMJE01000006">
    <property type="protein sequence ID" value="GGB83359.1"/>
    <property type="molecule type" value="Genomic_DNA"/>
</dbReference>
<dbReference type="PROSITE" id="PS51257">
    <property type="entry name" value="PROKAR_LIPOPROTEIN"/>
    <property type="match status" value="1"/>
</dbReference>
<dbReference type="Pfam" id="PF12849">
    <property type="entry name" value="PBP_like_2"/>
    <property type="match status" value="1"/>
</dbReference>
<reference evidence="4" key="1">
    <citation type="journal article" date="2019" name="Int. J. Syst. Evol. Microbiol.">
        <title>The Global Catalogue of Microorganisms (GCM) 10K type strain sequencing project: providing services to taxonomists for standard genome sequencing and annotation.</title>
        <authorList>
            <consortium name="The Broad Institute Genomics Platform"/>
            <consortium name="The Broad Institute Genome Sequencing Center for Infectious Disease"/>
            <person name="Wu L."/>
            <person name="Ma J."/>
        </authorList>
    </citation>
    <scope>NUCLEOTIDE SEQUENCE [LARGE SCALE GENOMIC DNA]</scope>
    <source>
        <strain evidence="4">CGMCC 1.15461</strain>
    </source>
</reference>
<protein>
    <submittedName>
        <fullName evidence="3">Phosphate ABC transporter substrate-binding protein</fullName>
    </submittedName>
</protein>
<dbReference type="Gene3D" id="3.40.190.10">
    <property type="entry name" value="Periplasmic binding protein-like II"/>
    <property type="match status" value="2"/>
</dbReference>
<dbReference type="RefSeq" id="WP_188621570.1">
    <property type="nucleotide sequence ID" value="NZ_BMJE01000006.1"/>
</dbReference>
<proteinExistence type="predicted"/>
<dbReference type="PANTHER" id="PTHR30570:SF1">
    <property type="entry name" value="PHOSPHATE-BINDING PROTEIN PSTS"/>
    <property type="match status" value="1"/>
</dbReference>
<keyword evidence="1" id="KW-0732">Signal</keyword>
<dbReference type="PANTHER" id="PTHR30570">
    <property type="entry name" value="PERIPLASMIC PHOSPHATE BINDING COMPONENT OF PHOSPHATE ABC TRANSPORTER"/>
    <property type="match status" value="1"/>
</dbReference>
<evidence type="ECO:0000259" key="2">
    <source>
        <dbReference type="Pfam" id="PF12849"/>
    </source>
</evidence>
<comment type="caution">
    <text evidence="3">The sequence shown here is derived from an EMBL/GenBank/DDBJ whole genome shotgun (WGS) entry which is preliminary data.</text>
</comment>